<dbReference type="InterPro" id="IPR050639">
    <property type="entry name" value="SSR_resolvase"/>
</dbReference>
<dbReference type="InterPro" id="IPR006119">
    <property type="entry name" value="Resolv_N"/>
</dbReference>
<feature type="domain" description="Resolvase/invertase-type recombinase catalytic" evidence="8">
    <location>
        <begin position="1"/>
        <end position="139"/>
    </location>
</feature>
<evidence type="ECO:0000256" key="2">
    <source>
        <dbReference type="ARBA" id="ARBA00022908"/>
    </source>
</evidence>
<evidence type="ECO:0000259" key="8">
    <source>
        <dbReference type="PROSITE" id="PS51736"/>
    </source>
</evidence>
<sequence length="190" mass="21059">MELGYARVSTTKQHLDRQLDALGKAGIPTDRIYLDKRTGSTVERDGLKALLKFARPGDTIVVYTLDRLGRNLREVLNLVHELNERGVGVRSLADPMPIDTNATGMGRIGFLLLALIAEMERVFTAERAAHARAVAEAQGRRVGRPMAHKPEQIEFARLLKKQGDSLSQISSKTGIPKSSLRRYLDAQTTK</sequence>
<dbReference type="GO" id="GO:0003677">
    <property type="term" value="F:DNA binding"/>
    <property type="evidence" value="ECO:0007669"/>
    <property type="project" value="UniProtKB-KW"/>
</dbReference>
<gene>
    <name evidence="9" type="ORF">DVH21_05450</name>
</gene>
<evidence type="ECO:0000256" key="7">
    <source>
        <dbReference type="SAM" id="MobiDB-lite"/>
    </source>
</evidence>
<dbReference type="AlphaFoldDB" id="A0A6N3JUD3"/>
<reference evidence="9 10" key="1">
    <citation type="submission" date="2018-07" db="EMBL/GenBank/DDBJ databases">
        <authorList>
            <person name="Ye Y."/>
        </authorList>
    </citation>
    <scope>NUCLEOTIDE SEQUENCE [LARGE SCALE GENOMIC DNA]</scope>
    <source>
        <strain evidence="10">H14(2018)</strain>
    </source>
</reference>
<name>A0A6N3JUD3_9ACTN</name>
<dbReference type="PANTHER" id="PTHR30461:SF2">
    <property type="entry name" value="SERINE RECOMBINASE PINE-RELATED"/>
    <property type="match status" value="1"/>
</dbReference>
<evidence type="ECO:0000313" key="10">
    <source>
        <dbReference type="Proteomes" id="UP000253958"/>
    </source>
</evidence>
<dbReference type="InterPro" id="IPR036162">
    <property type="entry name" value="Resolvase-like_N_sf"/>
</dbReference>
<feature type="region of interest" description="Disordered" evidence="7">
    <location>
        <begin position="167"/>
        <end position="190"/>
    </location>
</feature>
<organism evidence="9 10">
    <name type="scientific">Micromonospora aurantiaca</name>
    <name type="common">nom. illeg.</name>
    <dbReference type="NCBI Taxonomy" id="47850"/>
    <lineage>
        <taxon>Bacteria</taxon>
        <taxon>Bacillati</taxon>
        <taxon>Actinomycetota</taxon>
        <taxon>Actinomycetes</taxon>
        <taxon>Micromonosporales</taxon>
        <taxon>Micromonosporaceae</taxon>
        <taxon>Micromonospora</taxon>
    </lineage>
</organism>
<dbReference type="CDD" id="cd03768">
    <property type="entry name" value="SR_ResInv"/>
    <property type="match status" value="1"/>
</dbReference>
<dbReference type="PROSITE" id="PS51736">
    <property type="entry name" value="RECOMBINASES_3"/>
    <property type="match status" value="1"/>
</dbReference>
<dbReference type="Proteomes" id="UP000253958">
    <property type="component" value="Chromosome"/>
</dbReference>
<dbReference type="GO" id="GO:0015074">
    <property type="term" value="P:DNA integration"/>
    <property type="evidence" value="ECO:0007669"/>
    <property type="project" value="UniProtKB-KW"/>
</dbReference>
<dbReference type="SUPFAM" id="SSF46689">
    <property type="entry name" value="Homeodomain-like"/>
    <property type="match status" value="1"/>
</dbReference>
<dbReference type="SMART" id="SM00857">
    <property type="entry name" value="Resolvase"/>
    <property type="match status" value="1"/>
</dbReference>
<evidence type="ECO:0000256" key="4">
    <source>
        <dbReference type="ARBA" id="ARBA00023172"/>
    </source>
</evidence>
<dbReference type="PANTHER" id="PTHR30461">
    <property type="entry name" value="DNA-INVERTASE FROM LAMBDOID PROPHAGE"/>
    <property type="match status" value="1"/>
</dbReference>
<protein>
    <submittedName>
        <fullName evidence="9">Recombinase family protein</fullName>
    </submittedName>
</protein>
<keyword evidence="3" id="KW-0238">DNA-binding</keyword>
<dbReference type="EMBL" id="CP031263">
    <property type="protein sequence ID" value="AXH89428.1"/>
    <property type="molecule type" value="Genomic_DNA"/>
</dbReference>
<dbReference type="Gene3D" id="1.10.10.60">
    <property type="entry name" value="Homeodomain-like"/>
    <property type="match status" value="1"/>
</dbReference>
<dbReference type="InterPro" id="IPR006118">
    <property type="entry name" value="Recombinase_CS"/>
</dbReference>
<dbReference type="Gene3D" id="3.40.50.1390">
    <property type="entry name" value="Resolvase, N-terminal catalytic domain"/>
    <property type="match status" value="1"/>
</dbReference>
<dbReference type="SUPFAM" id="SSF53041">
    <property type="entry name" value="Resolvase-like"/>
    <property type="match status" value="1"/>
</dbReference>
<keyword evidence="2" id="KW-0229">DNA integration</keyword>
<evidence type="ECO:0000256" key="3">
    <source>
        <dbReference type="ARBA" id="ARBA00023125"/>
    </source>
</evidence>
<evidence type="ECO:0000256" key="5">
    <source>
        <dbReference type="PIRSR" id="PIRSR606118-50"/>
    </source>
</evidence>
<accession>A0A6N3JUD3</accession>
<dbReference type="PROSITE" id="PS00398">
    <property type="entry name" value="RECOMBINASES_2"/>
    <property type="match status" value="1"/>
</dbReference>
<dbReference type="GO" id="GO:0000150">
    <property type="term" value="F:DNA strand exchange activity"/>
    <property type="evidence" value="ECO:0007669"/>
    <property type="project" value="InterPro"/>
</dbReference>
<evidence type="ECO:0000313" key="9">
    <source>
        <dbReference type="EMBL" id="AXH89428.1"/>
    </source>
</evidence>
<dbReference type="InterPro" id="IPR009057">
    <property type="entry name" value="Homeodomain-like_sf"/>
</dbReference>
<feature type="active site" description="O-(5'-phospho-DNA)-serine intermediate" evidence="5 6">
    <location>
        <position position="9"/>
    </location>
</feature>
<dbReference type="PROSITE" id="PS00397">
    <property type="entry name" value="RECOMBINASES_1"/>
    <property type="match status" value="1"/>
</dbReference>
<evidence type="ECO:0000256" key="6">
    <source>
        <dbReference type="PROSITE-ProRule" id="PRU10137"/>
    </source>
</evidence>
<proteinExistence type="inferred from homology"/>
<keyword evidence="4" id="KW-0233">DNA recombination</keyword>
<dbReference type="Pfam" id="PF00239">
    <property type="entry name" value="Resolvase"/>
    <property type="match status" value="1"/>
</dbReference>
<evidence type="ECO:0000256" key="1">
    <source>
        <dbReference type="ARBA" id="ARBA00009913"/>
    </source>
</evidence>
<reference evidence="9 10" key="2">
    <citation type="submission" date="2018-08" db="EMBL/GenBank/DDBJ databases">
        <title>Streptomyces kandeliansis sp. nov., an endophytic bacterium isolated from mangrove plant.</title>
        <authorList>
            <person name="Wang R."/>
        </authorList>
    </citation>
    <scope>NUCLEOTIDE SEQUENCE [LARGE SCALE GENOMIC DNA]</scope>
    <source>
        <strain evidence="10">H14(2018)</strain>
    </source>
</reference>
<comment type="similarity">
    <text evidence="1">Belongs to the site-specific recombinase resolvase family.</text>
</comment>